<comment type="caution">
    <text evidence="1">The sequence shown here is derived from an EMBL/GenBank/DDBJ whole genome shotgun (WGS) entry which is preliminary data.</text>
</comment>
<dbReference type="EMBL" id="JABANN010000005">
    <property type="protein sequence ID" value="KAF4676157.1"/>
    <property type="molecule type" value="Genomic_DNA"/>
</dbReference>
<organism evidence="1 2">
    <name type="scientific">Perkinsus olseni</name>
    <name type="common">Perkinsus atlanticus</name>
    <dbReference type="NCBI Taxonomy" id="32597"/>
    <lineage>
        <taxon>Eukaryota</taxon>
        <taxon>Sar</taxon>
        <taxon>Alveolata</taxon>
        <taxon>Perkinsozoa</taxon>
        <taxon>Perkinsea</taxon>
        <taxon>Perkinsida</taxon>
        <taxon>Perkinsidae</taxon>
        <taxon>Perkinsus</taxon>
    </lineage>
</organism>
<evidence type="ECO:0000313" key="1">
    <source>
        <dbReference type="EMBL" id="KAF4676157.1"/>
    </source>
</evidence>
<dbReference type="Proteomes" id="UP000572268">
    <property type="component" value="Unassembled WGS sequence"/>
</dbReference>
<dbReference type="AlphaFoldDB" id="A0A7J6MXV0"/>
<evidence type="ECO:0000313" key="2">
    <source>
        <dbReference type="Proteomes" id="UP000572268"/>
    </source>
</evidence>
<gene>
    <name evidence="1" type="ORF">FOL46_007209</name>
</gene>
<accession>A0A7J6MXV0</accession>
<protein>
    <submittedName>
        <fullName evidence="1">Uncharacterized protein</fullName>
    </submittedName>
</protein>
<name>A0A7J6MXV0_PEROL</name>
<proteinExistence type="predicted"/>
<reference evidence="1 2" key="1">
    <citation type="submission" date="2020-04" db="EMBL/GenBank/DDBJ databases">
        <title>Perkinsus olseni comparative genomics.</title>
        <authorList>
            <person name="Bogema D.R."/>
        </authorList>
    </citation>
    <scope>NUCLEOTIDE SEQUENCE [LARGE SCALE GENOMIC DNA]</scope>
    <source>
        <strain evidence="1">ATCC PRA-31</strain>
    </source>
</reference>
<sequence length="118" mass="13644">MAFAAGRVYLPCSVEAFRGEPFWLVCLDARNRSMGTIQAQMWRLYDSSSGWPIYLVCETNRTLVSDDGTIYIKSGFTQTIHNPVDCVHAFYTLSRHLMLSEIRNWFFDNKSIHLEPMV</sequence>